<comment type="caution">
    <text evidence="2">The sequence shown here is derived from an EMBL/GenBank/DDBJ whole genome shotgun (WGS) entry which is preliminary data.</text>
</comment>
<dbReference type="Gene3D" id="1.10.10.10">
    <property type="entry name" value="Winged helix-like DNA-binding domain superfamily/Winged helix DNA-binding domain"/>
    <property type="match status" value="1"/>
</dbReference>
<dbReference type="Gene3D" id="3.40.50.300">
    <property type="entry name" value="P-loop containing nucleotide triphosphate hydrolases"/>
    <property type="match status" value="1"/>
</dbReference>
<dbReference type="PANTHER" id="PTHR35807">
    <property type="entry name" value="TRANSCRIPTIONAL REGULATOR REDD-RELATED"/>
    <property type="match status" value="1"/>
</dbReference>
<sequence length="1123" mass="126114">MRFFSNFFGALAGLFPLAQGAKAPQNPLATAQSLHYPLHTQTHTQPIMSELWLIHSKLKPPRFRAPLLTREALFDRLEEARRHTLTIVQAGAGEGKSTTLALFVTQSTLPFAWYTLGPEDADPLVFWSHLAAALDSVRPGIQATLHPLLVRARQGEFPWGLIAEALANAAEQPPTDCLLVLDDIHHLDDHPETVRTFERWVSLLPPTLHLIITTRRRLTWPTLTRFLAQRRAWLITESELRLTSADIAALFAHHGIRLRPDQCEQLYNATEGWIMPLQLLAAHLRGATAERVDEALPNLAASLDMLGDFLMHTLIAPLPASLQQFLFDTAILRVLEPAACDAVRRRRDSTALLAQLADIGLNLVQIDDQTYRHHHLVHEFLQQEAQRDPVRWRLLHRRAAAYFAQHGQAEESIDHLLQAEDYEAAAHGMSIVAPRLLAEGRFAHLRRWLNALPDAIRDAWPDLLLIQGDVARFTSRYDDALAAYRRAETCYLARDDAIGQSQALKSQALVYIDTVHPAPAEQLLKQALRVLRREAPTESADLLQLLAENATNRGRPNLGARWYAAARRLGAPPNTELEARIHLRSGRLDACRTILTDQHAATPHRPARTHREPSLLLAFVDVLQGRTTSARQRAADGLALARRLQSPFTESVAHMRLGHAWQLPPLADIARAQRHYEHAIRLNRELAILRGEAEPLFGLAFLHAHHGAPATALEAADRAIRLALRAGDEWVAAIGHLARGITHALHTTPEDAASALHEALHRFETCHDMFGAAMAHLWMAWTAYHTHDPDTFAEHAPHWLAYAITAPEHLHAATLFGLRDPQAYIPLLIHARDHLLPPAAERARALLRQTGLPADIAHHPGYTLHVRLFGPFEVCRGKQPVPADAWRRAKARHLLGLLALHPTPLQREVLFEHLWPDTPPDNAETQLKVTLNALANAIEPERPRRAGTFFIHREGNTIAIQRDAVVCDVWLFQDLIARAEAEPEAERAIELLEQALALYRGDVLPECRYEEWAWPHIERLRLQAVRAAEWLARLYLTRGDAEAAIASAERALALDTCWEPAYRIAMRACAMLHRRPHIVRLYRRCREALQRELGVAPMPETTALYEALVGYAHDANRGGVDTP</sequence>
<dbReference type="SUPFAM" id="SSF52540">
    <property type="entry name" value="P-loop containing nucleoside triphosphate hydrolases"/>
    <property type="match status" value="1"/>
</dbReference>
<dbReference type="InterPro" id="IPR036388">
    <property type="entry name" value="WH-like_DNA-bd_sf"/>
</dbReference>
<dbReference type="Pfam" id="PF03704">
    <property type="entry name" value="BTAD"/>
    <property type="match status" value="1"/>
</dbReference>
<organism evidence="2 3">
    <name type="scientific">Ardenticatena maritima</name>
    <dbReference type="NCBI Taxonomy" id="872965"/>
    <lineage>
        <taxon>Bacteria</taxon>
        <taxon>Bacillati</taxon>
        <taxon>Chloroflexota</taxon>
        <taxon>Ardenticatenia</taxon>
        <taxon>Ardenticatenales</taxon>
        <taxon>Ardenticatenaceae</taxon>
        <taxon>Ardenticatena</taxon>
    </lineage>
</organism>
<dbReference type="Proteomes" id="UP000050502">
    <property type="component" value="Unassembled WGS sequence"/>
</dbReference>
<dbReference type="SUPFAM" id="SSF48452">
    <property type="entry name" value="TPR-like"/>
    <property type="match status" value="2"/>
</dbReference>
<dbReference type="EMBL" id="LGKN01000004">
    <property type="protein sequence ID" value="KPL88396.1"/>
    <property type="molecule type" value="Genomic_DNA"/>
</dbReference>
<evidence type="ECO:0000259" key="1">
    <source>
        <dbReference type="SMART" id="SM01043"/>
    </source>
</evidence>
<dbReference type="Pfam" id="PF25873">
    <property type="entry name" value="WHD_MalT"/>
    <property type="match status" value="1"/>
</dbReference>
<evidence type="ECO:0000313" key="2">
    <source>
        <dbReference type="EMBL" id="KPL88396.1"/>
    </source>
</evidence>
<accession>A0A0P6YWE2</accession>
<dbReference type="SMART" id="SM01043">
    <property type="entry name" value="BTAD"/>
    <property type="match status" value="1"/>
</dbReference>
<dbReference type="InterPro" id="IPR011990">
    <property type="entry name" value="TPR-like_helical_dom_sf"/>
</dbReference>
<gene>
    <name evidence="2" type="ORF">SE16_06180</name>
</gene>
<evidence type="ECO:0000313" key="3">
    <source>
        <dbReference type="Proteomes" id="UP000050502"/>
    </source>
</evidence>
<dbReference type="InterPro" id="IPR027417">
    <property type="entry name" value="P-loop_NTPase"/>
</dbReference>
<name>A0A0P6YWE2_9CHLR</name>
<dbReference type="PANTHER" id="PTHR35807:SF2">
    <property type="entry name" value="TRANSCRIPTIONAL ACTIVATOR DOMAIN"/>
    <property type="match status" value="1"/>
</dbReference>
<dbReference type="InterPro" id="IPR059106">
    <property type="entry name" value="WHD_MalT"/>
</dbReference>
<dbReference type="InterPro" id="IPR051677">
    <property type="entry name" value="AfsR-DnrI-RedD_regulator"/>
</dbReference>
<feature type="domain" description="Bacterial transcriptional activator" evidence="1">
    <location>
        <begin position="967"/>
        <end position="1109"/>
    </location>
</feature>
<dbReference type="Gene3D" id="1.25.40.10">
    <property type="entry name" value="Tetratricopeptide repeat domain"/>
    <property type="match status" value="3"/>
</dbReference>
<dbReference type="InterPro" id="IPR005158">
    <property type="entry name" value="BTAD"/>
</dbReference>
<reference evidence="2 3" key="1">
    <citation type="submission" date="2015-07" db="EMBL/GenBank/DDBJ databases">
        <title>Whole genome sequence of Ardenticatena maritima DSM 23922.</title>
        <authorList>
            <person name="Hemp J."/>
            <person name="Ward L.M."/>
            <person name="Pace L.A."/>
            <person name="Fischer W.W."/>
        </authorList>
    </citation>
    <scope>NUCLEOTIDE SEQUENCE [LARGE SCALE GENOMIC DNA]</scope>
    <source>
        <strain evidence="2 3">110S</strain>
    </source>
</reference>
<protein>
    <recommendedName>
        <fullName evidence="1">Bacterial transcriptional activator domain-containing protein</fullName>
    </recommendedName>
</protein>
<dbReference type="AlphaFoldDB" id="A0A0P6YWE2"/>
<proteinExistence type="predicted"/>